<sequence>MSTQTPHHVIAPVTGLSCAGCVKKLQSALSDRPSVVEAKVNLATETLDITVDGETPKADTLRDWVVDAGYDLVTESGRYRLDNINCAGCVRSVEKALLADPGVLSAEVNLANSQLQVSWVPGMTDIGAIRRTLKGINKPIVETEEEGRSASTGVAGWQVALGAILSLPMVIVMALELVGIGAMLPGWVQWLLATPVQFYLGARFYRGAYSSLKHGSANMDVLVALGTSAAYLYSLVAGVWLGAGHLYFEAAAVVITLVLFGKWLEHRAREATGSAVRALMKLRPSEVRTWRDERWQDVDVSEIGAGDRVQVKPGEQVTVDGRVIQGLSEVDSQMLTGESEPVAVRPGDAVTAGTVNLTGVLEVEATASAESFRINRIIELVEQAQMGKPPVQAFVDKIAAVFVPAVLVLAALTFVGWWWLVGFEAALVAAVAVLVIACPCALGLATPTAIVTATGAAARHGLLVRDLGQLEQLKHAKAILFDKTGTLTRGQPAVVGVSDGLLDDPDVTDRISAIQQQSDHPLAKAMVAYLPASSGITVEASKAWVGEGIEATVDGERWLLGNEALLSRFNAGPVEPAGQVGESVVWVVRDDRVLGHVRLADPLRDDAAALLDRLADLGISRYLLSGDRRAAVDHLATRLNLTEAHAELLPDQKRLLVDRLHAKEAPVIMVGDGINDAPALARADVSIAMGSGTDVAMESAGITLMRADLNLIPAAIDLSRATDRKIKQNLFWAFIYNVIGIPLAMAGMLNPMLAGAAMAFSSVSVVTSSLLLKNWRPRTQLSKQPRNAPEPGVTGAQYAD</sequence>
<feature type="transmembrane region" description="Helical" evidence="15">
    <location>
        <begin position="752"/>
        <end position="772"/>
    </location>
</feature>
<name>A0A918NDB4_9GAMM</name>
<dbReference type="Proteomes" id="UP000626148">
    <property type="component" value="Unassembled WGS sequence"/>
</dbReference>
<evidence type="ECO:0000256" key="15">
    <source>
        <dbReference type="RuleBase" id="RU362081"/>
    </source>
</evidence>
<gene>
    <name evidence="18" type="primary">copA</name>
    <name evidence="18" type="ORF">GCM10007392_34880</name>
</gene>
<dbReference type="InterPro" id="IPR001757">
    <property type="entry name" value="P_typ_ATPase"/>
</dbReference>
<feature type="transmembrane region" description="Helical" evidence="15">
    <location>
        <begin position="217"/>
        <end position="240"/>
    </location>
</feature>
<keyword evidence="6 15" id="KW-0812">Transmembrane</keyword>
<dbReference type="AlphaFoldDB" id="A0A918NDB4"/>
<dbReference type="PANTHER" id="PTHR43520">
    <property type="entry name" value="ATP7, ISOFORM B"/>
    <property type="match status" value="1"/>
</dbReference>
<dbReference type="PROSITE" id="PS01229">
    <property type="entry name" value="COF_2"/>
    <property type="match status" value="1"/>
</dbReference>
<keyword evidence="7 15" id="KW-0479">Metal-binding</keyword>
<evidence type="ECO:0000256" key="11">
    <source>
        <dbReference type="ARBA" id="ARBA00022967"/>
    </source>
</evidence>
<keyword evidence="5" id="KW-0597">Phosphoprotein</keyword>
<dbReference type="SFLD" id="SFLDF00027">
    <property type="entry name" value="p-type_atpase"/>
    <property type="match status" value="1"/>
</dbReference>
<keyword evidence="3" id="KW-0813">Transport</keyword>
<dbReference type="InterPro" id="IPR036412">
    <property type="entry name" value="HAD-like_sf"/>
</dbReference>
<dbReference type="GO" id="GO:0055070">
    <property type="term" value="P:copper ion homeostasis"/>
    <property type="evidence" value="ECO:0007669"/>
    <property type="project" value="TreeGrafter"/>
</dbReference>
<proteinExistence type="inferred from homology"/>
<organism evidence="18 19">
    <name type="scientific">Saccharospirillum salsuginis</name>
    <dbReference type="NCBI Taxonomy" id="418750"/>
    <lineage>
        <taxon>Bacteria</taxon>
        <taxon>Pseudomonadati</taxon>
        <taxon>Pseudomonadota</taxon>
        <taxon>Gammaproteobacteria</taxon>
        <taxon>Oceanospirillales</taxon>
        <taxon>Saccharospirillaceae</taxon>
        <taxon>Saccharospirillum</taxon>
    </lineage>
</organism>
<evidence type="ECO:0000256" key="7">
    <source>
        <dbReference type="ARBA" id="ARBA00022723"/>
    </source>
</evidence>
<dbReference type="InterPro" id="IPR044492">
    <property type="entry name" value="P_typ_ATPase_HD_dom"/>
</dbReference>
<dbReference type="FunFam" id="2.70.150.10:FF:000002">
    <property type="entry name" value="Copper-transporting ATPase 1, putative"/>
    <property type="match status" value="1"/>
</dbReference>
<dbReference type="Gene3D" id="3.40.1110.10">
    <property type="entry name" value="Calcium-transporting ATPase, cytoplasmic domain N"/>
    <property type="match status" value="1"/>
</dbReference>
<evidence type="ECO:0000256" key="9">
    <source>
        <dbReference type="ARBA" id="ARBA00022840"/>
    </source>
</evidence>
<dbReference type="InterPro" id="IPR008250">
    <property type="entry name" value="ATPase_P-typ_transduc_dom_A_sf"/>
</dbReference>
<feature type="transmembrane region" description="Helical" evidence="15">
    <location>
        <begin position="187"/>
        <end position="205"/>
    </location>
</feature>
<protein>
    <submittedName>
        <fullName evidence="18">Copper-translocating P-type ATPase</fullName>
    </submittedName>
</protein>
<keyword evidence="12 15" id="KW-1133">Transmembrane helix</keyword>
<dbReference type="Pfam" id="PF00403">
    <property type="entry name" value="HMA"/>
    <property type="match status" value="2"/>
</dbReference>
<dbReference type="Pfam" id="PF00122">
    <property type="entry name" value="E1-E2_ATPase"/>
    <property type="match status" value="1"/>
</dbReference>
<evidence type="ECO:0000256" key="13">
    <source>
        <dbReference type="ARBA" id="ARBA00023065"/>
    </source>
</evidence>
<keyword evidence="9 15" id="KW-0067">ATP-binding</keyword>
<dbReference type="PROSITE" id="PS01047">
    <property type="entry name" value="HMA_1"/>
    <property type="match status" value="2"/>
</dbReference>
<keyword evidence="4 15" id="KW-1003">Cell membrane</keyword>
<evidence type="ECO:0000256" key="8">
    <source>
        <dbReference type="ARBA" id="ARBA00022741"/>
    </source>
</evidence>
<dbReference type="InterPro" id="IPR018303">
    <property type="entry name" value="ATPase_P-typ_P_site"/>
</dbReference>
<evidence type="ECO:0000256" key="6">
    <source>
        <dbReference type="ARBA" id="ARBA00022692"/>
    </source>
</evidence>
<dbReference type="SUPFAM" id="SSF56784">
    <property type="entry name" value="HAD-like"/>
    <property type="match status" value="1"/>
</dbReference>
<dbReference type="NCBIfam" id="TIGR01525">
    <property type="entry name" value="ATPase-IB_hvy"/>
    <property type="match status" value="1"/>
</dbReference>
<evidence type="ECO:0000256" key="3">
    <source>
        <dbReference type="ARBA" id="ARBA00022448"/>
    </source>
</evidence>
<feature type="transmembrane region" description="Helical" evidence="15">
    <location>
        <begin position="246"/>
        <end position="264"/>
    </location>
</feature>
<dbReference type="InterPro" id="IPR027256">
    <property type="entry name" value="P-typ_ATPase_IB"/>
</dbReference>
<dbReference type="InterPro" id="IPR017969">
    <property type="entry name" value="Heavy-metal-associated_CS"/>
</dbReference>
<dbReference type="PANTHER" id="PTHR43520:SF5">
    <property type="entry name" value="CATION-TRANSPORTING P-TYPE ATPASE-RELATED"/>
    <property type="match status" value="1"/>
</dbReference>
<evidence type="ECO:0000259" key="17">
    <source>
        <dbReference type="PROSITE" id="PS50846"/>
    </source>
</evidence>
<keyword evidence="14 15" id="KW-0472">Membrane</keyword>
<dbReference type="NCBIfam" id="TIGR01511">
    <property type="entry name" value="ATPase-IB1_Cu"/>
    <property type="match status" value="1"/>
</dbReference>
<reference evidence="18" key="2">
    <citation type="submission" date="2020-09" db="EMBL/GenBank/DDBJ databases">
        <authorList>
            <person name="Sun Q."/>
            <person name="Kim S."/>
        </authorList>
    </citation>
    <scope>NUCLEOTIDE SEQUENCE</scope>
    <source>
        <strain evidence="18">KCTC 22169</strain>
    </source>
</reference>
<dbReference type="PROSITE" id="PS50846">
    <property type="entry name" value="HMA_2"/>
    <property type="match status" value="2"/>
</dbReference>
<dbReference type="InterPro" id="IPR023214">
    <property type="entry name" value="HAD_sf"/>
</dbReference>
<feature type="domain" description="HMA" evidence="17">
    <location>
        <begin position="75"/>
        <end position="141"/>
    </location>
</feature>
<evidence type="ECO:0000313" key="18">
    <source>
        <dbReference type="EMBL" id="GGX64212.1"/>
    </source>
</evidence>
<dbReference type="SUPFAM" id="SSF81653">
    <property type="entry name" value="Calcium ATPase, transduction domain A"/>
    <property type="match status" value="1"/>
</dbReference>
<dbReference type="Pfam" id="PF00702">
    <property type="entry name" value="Hydrolase"/>
    <property type="match status" value="1"/>
</dbReference>
<keyword evidence="11" id="KW-1278">Translocase</keyword>
<dbReference type="CDD" id="cd02094">
    <property type="entry name" value="P-type_ATPase_Cu-like"/>
    <property type="match status" value="1"/>
</dbReference>
<evidence type="ECO:0000256" key="10">
    <source>
        <dbReference type="ARBA" id="ARBA00022842"/>
    </source>
</evidence>
<dbReference type="SFLD" id="SFLDG00002">
    <property type="entry name" value="C1.7:_P-type_atpase_like"/>
    <property type="match status" value="1"/>
</dbReference>
<keyword evidence="10" id="KW-0460">Magnesium</keyword>
<dbReference type="GO" id="GO:0005524">
    <property type="term" value="F:ATP binding"/>
    <property type="evidence" value="ECO:0007669"/>
    <property type="project" value="UniProtKB-UniRule"/>
</dbReference>
<dbReference type="EMBL" id="BMXR01000009">
    <property type="protein sequence ID" value="GGX64212.1"/>
    <property type="molecule type" value="Genomic_DNA"/>
</dbReference>
<dbReference type="InterPro" id="IPR023298">
    <property type="entry name" value="ATPase_P-typ_TM_dom_sf"/>
</dbReference>
<dbReference type="CDD" id="cd00371">
    <property type="entry name" value="HMA"/>
    <property type="match status" value="2"/>
</dbReference>
<dbReference type="SFLD" id="SFLDS00003">
    <property type="entry name" value="Haloacid_Dehalogenase"/>
    <property type="match status" value="1"/>
</dbReference>
<evidence type="ECO:0000256" key="2">
    <source>
        <dbReference type="ARBA" id="ARBA00006024"/>
    </source>
</evidence>
<dbReference type="GO" id="GO:0005886">
    <property type="term" value="C:plasma membrane"/>
    <property type="evidence" value="ECO:0007669"/>
    <property type="project" value="UniProtKB-SubCell"/>
</dbReference>
<dbReference type="Gene3D" id="3.40.50.1000">
    <property type="entry name" value="HAD superfamily/HAD-like"/>
    <property type="match status" value="1"/>
</dbReference>
<feature type="domain" description="HMA" evidence="17">
    <location>
        <begin position="7"/>
        <end position="73"/>
    </location>
</feature>
<dbReference type="GO" id="GO:0016887">
    <property type="term" value="F:ATP hydrolysis activity"/>
    <property type="evidence" value="ECO:0007669"/>
    <property type="project" value="InterPro"/>
</dbReference>
<dbReference type="InterPro" id="IPR023299">
    <property type="entry name" value="ATPase_P-typ_cyto_dom_N"/>
</dbReference>
<evidence type="ECO:0000256" key="1">
    <source>
        <dbReference type="ARBA" id="ARBA00004651"/>
    </source>
</evidence>
<dbReference type="InterPro" id="IPR036163">
    <property type="entry name" value="HMA_dom_sf"/>
</dbReference>
<keyword evidence="19" id="KW-1185">Reference proteome</keyword>
<reference evidence="18" key="1">
    <citation type="journal article" date="2014" name="Int. J. Syst. Evol. Microbiol.">
        <title>Complete genome sequence of Corynebacterium casei LMG S-19264T (=DSM 44701T), isolated from a smear-ripened cheese.</title>
        <authorList>
            <consortium name="US DOE Joint Genome Institute (JGI-PGF)"/>
            <person name="Walter F."/>
            <person name="Albersmeier A."/>
            <person name="Kalinowski J."/>
            <person name="Ruckert C."/>
        </authorList>
    </citation>
    <scope>NUCLEOTIDE SEQUENCE</scope>
    <source>
        <strain evidence="18">KCTC 22169</strain>
    </source>
</reference>
<feature type="region of interest" description="Disordered" evidence="16">
    <location>
        <begin position="780"/>
        <end position="800"/>
    </location>
</feature>
<feature type="transmembrane region" description="Helical" evidence="15">
    <location>
        <begin position="398"/>
        <end position="420"/>
    </location>
</feature>
<dbReference type="RefSeq" id="WP_229805413.1">
    <property type="nucleotide sequence ID" value="NZ_BMXR01000009.1"/>
</dbReference>
<feature type="transmembrane region" description="Helical" evidence="15">
    <location>
        <begin position="729"/>
        <end position="746"/>
    </location>
</feature>
<dbReference type="GO" id="GO:0043682">
    <property type="term" value="F:P-type divalent copper transporter activity"/>
    <property type="evidence" value="ECO:0007669"/>
    <property type="project" value="TreeGrafter"/>
</dbReference>
<dbReference type="InterPro" id="IPR006121">
    <property type="entry name" value="HMA_dom"/>
</dbReference>
<accession>A0A918NDB4</accession>
<comment type="subcellular location">
    <subcellularLocation>
        <location evidence="1">Cell membrane</location>
        <topology evidence="1">Multi-pass membrane protein</topology>
    </subcellularLocation>
</comment>
<comment type="similarity">
    <text evidence="2 15">Belongs to the cation transport ATPase (P-type) (TC 3.A.3) family. Type IB subfamily.</text>
</comment>
<evidence type="ECO:0000256" key="12">
    <source>
        <dbReference type="ARBA" id="ARBA00022989"/>
    </source>
</evidence>
<dbReference type="GO" id="GO:0005507">
    <property type="term" value="F:copper ion binding"/>
    <property type="evidence" value="ECO:0007669"/>
    <property type="project" value="TreeGrafter"/>
</dbReference>
<evidence type="ECO:0000256" key="4">
    <source>
        <dbReference type="ARBA" id="ARBA00022475"/>
    </source>
</evidence>
<dbReference type="SUPFAM" id="SSF81665">
    <property type="entry name" value="Calcium ATPase, transmembrane domain M"/>
    <property type="match status" value="1"/>
</dbReference>
<dbReference type="PRINTS" id="PR00941">
    <property type="entry name" value="CDATPASE"/>
</dbReference>
<evidence type="ECO:0000256" key="5">
    <source>
        <dbReference type="ARBA" id="ARBA00022553"/>
    </source>
</evidence>
<feature type="transmembrane region" description="Helical" evidence="15">
    <location>
        <begin position="426"/>
        <end position="445"/>
    </location>
</feature>
<evidence type="ECO:0000313" key="19">
    <source>
        <dbReference type="Proteomes" id="UP000626148"/>
    </source>
</evidence>
<keyword evidence="8 15" id="KW-0547">Nucleotide-binding</keyword>
<dbReference type="SUPFAM" id="SSF55008">
    <property type="entry name" value="HMA, heavy metal-associated domain"/>
    <property type="match status" value="2"/>
</dbReference>
<evidence type="ECO:0000256" key="16">
    <source>
        <dbReference type="SAM" id="MobiDB-lite"/>
    </source>
</evidence>
<keyword evidence="13" id="KW-0406">Ion transport</keyword>
<comment type="caution">
    <text evidence="18">The sequence shown here is derived from an EMBL/GenBank/DDBJ whole genome shotgun (WGS) entry which is preliminary data.</text>
</comment>
<feature type="transmembrane region" description="Helical" evidence="15">
    <location>
        <begin position="154"/>
        <end position="175"/>
    </location>
</feature>
<dbReference type="NCBIfam" id="TIGR01494">
    <property type="entry name" value="ATPase_P-type"/>
    <property type="match status" value="1"/>
</dbReference>
<dbReference type="Gene3D" id="3.30.70.100">
    <property type="match status" value="2"/>
</dbReference>
<evidence type="ECO:0000256" key="14">
    <source>
        <dbReference type="ARBA" id="ARBA00023136"/>
    </source>
</evidence>
<dbReference type="NCBIfam" id="TIGR01512">
    <property type="entry name" value="ATPase-IB2_Cd"/>
    <property type="match status" value="1"/>
</dbReference>
<dbReference type="PROSITE" id="PS00154">
    <property type="entry name" value="ATPASE_E1_E2"/>
    <property type="match status" value="1"/>
</dbReference>
<dbReference type="Gene3D" id="2.70.150.10">
    <property type="entry name" value="Calcium-transporting ATPase, cytoplasmic transduction domain A"/>
    <property type="match status" value="1"/>
</dbReference>
<dbReference type="PRINTS" id="PR00119">
    <property type="entry name" value="CATATPASE"/>
</dbReference>
<dbReference type="InterPro" id="IPR059000">
    <property type="entry name" value="ATPase_P-type_domA"/>
</dbReference>